<dbReference type="Gene3D" id="2.120.10.80">
    <property type="entry name" value="Kelch-type beta propeller"/>
    <property type="match status" value="1"/>
</dbReference>
<keyword evidence="4" id="KW-1185">Reference proteome</keyword>
<dbReference type="Pfam" id="PF01344">
    <property type="entry name" value="Kelch_1"/>
    <property type="match status" value="2"/>
</dbReference>
<evidence type="ECO:0000313" key="4">
    <source>
        <dbReference type="Proteomes" id="UP001054889"/>
    </source>
</evidence>
<dbReference type="SUPFAM" id="SSF117281">
    <property type="entry name" value="Kelch motif"/>
    <property type="match status" value="1"/>
</dbReference>
<dbReference type="CDD" id="cd22152">
    <property type="entry name" value="F-box_AtAFR-like"/>
    <property type="match status" value="1"/>
</dbReference>
<proteinExistence type="predicted"/>
<dbReference type="PANTHER" id="PTHR46344:SF11">
    <property type="entry name" value="OS04G0380300 PROTEIN"/>
    <property type="match status" value="1"/>
</dbReference>
<name>A0AAV5CYH3_ELECO</name>
<keyword evidence="1" id="KW-0880">Kelch repeat</keyword>
<accession>A0AAV5CYH3</accession>
<dbReference type="PANTHER" id="PTHR46344">
    <property type="entry name" value="OS02G0202900 PROTEIN"/>
    <property type="match status" value="1"/>
</dbReference>
<dbReference type="Proteomes" id="UP001054889">
    <property type="component" value="Unassembled WGS sequence"/>
</dbReference>
<sequence>MLALIGASEPPIQSQAFLGARMQVKVEAGQKHLSKTMIQKESECLSALIPGLPEDLAKICIALVPRTYFPAMGAVSKRWMTFIASQEFIAVRKEVRKLQEWVYVLTAEAVGERSRWELLGSLDQKKRILPPMPGLTKAGSGVVVLGGKLFVMAGYAADHGKEYVSDEVYQYDACLNRWTKLAKMNIARRDFACAELNGMIYVAGGFGPAGDSLCSAEAYSPQQNKWTLIKSLRRPRWGCFGYGFNSRLYILGGRSSFTIGNSHSIDVYDPHLHVWDEIKKGCVMVTSHAIVDKRLFCIEWKNQRTLVVFNPEDNSWKRIPVPLTGSSRIRFCLGAFGRKVLLFSMEEEPGYQTLMYDPGAPEGSEWLTSELKPSGLCINSVTIEV</sequence>
<evidence type="ECO:0000256" key="1">
    <source>
        <dbReference type="ARBA" id="ARBA00022441"/>
    </source>
</evidence>
<dbReference type="InterPro" id="IPR015915">
    <property type="entry name" value="Kelch-typ_b-propeller"/>
</dbReference>
<reference evidence="3" key="1">
    <citation type="journal article" date="2018" name="DNA Res.">
        <title>Multiple hybrid de novo genome assembly of finger millet, an orphan allotetraploid crop.</title>
        <authorList>
            <person name="Hatakeyama M."/>
            <person name="Aluri S."/>
            <person name="Balachadran M.T."/>
            <person name="Sivarajan S.R."/>
            <person name="Patrignani A."/>
            <person name="Gruter S."/>
            <person name="Poveda L."/>
            <person name="Shimizu-Inatsugi R."/>
            <person name="Baeten J."/>
            <person name="Francoijs K.J."/>
            <person name="Nataraja K.N."/>
            <person name="Reddy Y.A.N."/>
            <person name="Phadnis S."/>
            <person name="Ravikumar R.L."/>
            <person name="Schlapbach R."/>
            <person name="Sreeman S.M."/>
            <person name="Shimizu K.K."/>
        </authorList>
    </citation>
    <scope>NUCLEOTIDE SEQUENCE</scope>
</reference>
<gene>
    <name evidence="3" type="primary">ga20591</name>
    <name evidence="3" type="ORF">PR202_ga20591</name>
</gene>
<evidence type="ECO:0000313" key="3">
    <source>
        <dbReference type="EMBL" id="GJN03181.1"/>
    </source>
</evidence>
<evidence type="ECO:0008006" key="5">
    <source>
        <dbReference type="Google" id="ProtNLM"/>
    </source>
</evidence>
<dbReference type="AlphaFoldDB" id="A0AAV5CYH3"/>
<keyword evidence="2" id="KW-0677">Repeat</keyword>
<dbReference type="EMBL" id="BQKI01000009">
    <property type="protein sequence ID" value="GJN03181.1"/>
    <property type="molecule type" value="Genomic_DNA"/>
</dbReference>
<comment type="caution">
    <text evidence="3">The sequence shown here is derived from an EMBL/GenBank/DDBJ whole genome shotgun (WGS) entry which is preliminary data.</text>
</comment>
<dbReference type="SMART" id="SM00612">
    <property type="entry name" value="Kelch"/>
    <property type="match status" value="3"/>
</dbReference>
<dbReference type="InterPro" id="IPR006652">
    <property type="entry name" value="Kelch_1"/>
</dbReference>
<protein>
    <recommendedName>
        <fullName evidence="5">F-box domain-containing protein</fullName>
    </recommendedName>
</protein>
<reference evidence="3" key="2">
    <citation type="submission" date="2021-12" db="EMBL/GenBank/DDBJ databases">
        <title>Resequencing data analysis of finger millet.</title>
        <authorList>
            <person name="Hatakeyama M."/>
            <person name="Aluri S."/>
            <person name="Balachadran M.T."/>
            <person name="Sivarajan S.R."/>
            <person name="Poveda L."/>
            <person name="Shimizu-Inatsugi R."/>
            <person name="Schlapbach R."/>
            <person name="Sreeman S.M."/>
            <person name="Shimizu K.K."/>
        </authorList>
    </citation>
    <scope>NUCLEOTIDE SEQUENCE</scope>
</reference>
<evidence type="ECO:0000256" key="2">
    <source>
        <dbReference type="ARBA" id="ARBA00022737"/>
    </source>
</evidence>
<organism evidence="3 4">
    <name type="scientific">Eleusine coracana subsp. coracana</name>
    <dbReference type="NCBI Taxonomy" id="191504"/>
    <lineage>
        <taxon>Eukaryota</taxon>
        <taxon>Viridiplantae</taxon>
        <taxon>Streptophyta</taxon>
        <taxon>Embryophyta</taxon>
        <taxon>Tracheophyta</taxon>
        <taxon>Spermatophyta</taxon>
        <taxon>Magnoliopsida</taxon>
        <taxon>Liliopsida</taxon>
        <taxon>Poales</taxon>
        <taxon>Poaceae</taxon>
        <taxon>PACMAD clade</taxon>
        <taxon>Chloridoideae</taxon>
        <taxon>Cynodonteae</taxon>
        <taxon>Eleusininae</taxon>
        <taxon>Eleusine</taxon>
    </lineage>
</organism>